<dbReference type="PANTHER" id="PTHR45625">
    <property type="entry name" value="PEPTIDYL-PROLYL CIS-TRANS ISOMERASE-RELATED"/>
    <property type="match status" value="1"/>
</dbReference>
<gene>
    <name evidence="8" type="ORF">Pla163_13460</name>
</gene>
<dbReference type="InterPro" id="IPR020892">
    <property type="entry name" value="Cyclophilin-type_PPIase_CS"/>
</dbReference>
<evidence type="ECO:0000256" key="4">
    <source>
        <dbReference type="ARBA" id="ARBA00023235"/>
    </source>
</evidence>
<organism evidence="8 9">
    <name type="scientific">Rohdeia mirabilis</name>
    <dbReference type="NCBI Taxonomy" id="2528008"/>
    <lineage>
        <taxon>Bacteria</taxon>
        <taxon>Pseudomonadati</taxon>
        <taxon>Planctomycetota</taxon>
        <taxon>Planctomycetia</taxon>
        <taxon>Planctomycetia incertae sedis</taxon>
        <taxon>Rohdeia</taxon>
    </lineage>
</organism>
<dbReference type="EMBL" id="CP036290">
    <property type="protein sequence ID" value="QDU84239.1"/>
    <property type="molecule type" value="Genomic_DNA"/>
</dbReference>
<evidence type="ECO:0000256" key="2">
    <source>
        <dbReference type="ARBA" id="ARBA00007365"/>
    </source>
</evidence>
<evidence type="ECO:0000313" key="9">
    <source>
        <dbReference type="Proteomes" id="UP000319342"/>
    </source>
</evidence>
<dbReference type="OrthoDB" id="270889at2"/>
<dbReference type="InterPro" id="IPR029000">
    <property type="entry name" value="Cyclophilin-like_dom_sf"/>
</dbReference>
<keyword evidence="3 5" id="KW-0697">Rotamase</keyword>
<keyword evidence="9" id="KW-1185">Reference proteome</keyword>
<dbReference type="Pfam" id="PF00160">
    <property type="entry name" value="Pro_isomerase"/>
    <property type="match status" value="1"/>
</dbReference>
<evidence type="ECO:0000256" key="5">
    <source>
        <dbReference type="RuleBase" id="RU363019"/>
    </source>
</evidence>
<evidence type="ECO:0000256" key="3">
    <source>
        <dbReference type="ARBA" id="ARBA00023110"/>
    </source>
</evidence>
<dbReference type="PROSITE" id="PS50072">
    <property type="entry name" value="CSA_PPIASE_2"/>
    <property type="match status" value="1"/>
</dbReference>
<dbReference type="SUPFAM" id="SSF50891">
    <property type="entry name" value="Cyclophilin-like"/>
    <property type="match status" value="1"/>
</dbReference>
<evidence type="ECO:0000256" key="1">
    <source>
        <dbReference type="ARBA" id="ARBA00002388"/>
    </source>
</evidence>
<dbReference type="Proteomes" id="UP000319342">
    <property type="component" value="Chromosome"/>
</dbReference>
<keyword evidence="4 5" id="KW-0413">Isomerase</keyword>
<feature type="region of interest" description="Disordered" evidence="6">
    <location>
        <begin position="136"/>
        <end position="165"/>
    </location>
</feature>
<comment type="function">
    <text evidence="1 5">PPIases accelerate the folding of proteins. It catalyzes the cis-trans isomerization of proline imidic peptide bonds in oligopeptides.</text>
</comment>
<accession>A0A518CYD2</accession>
<feature type="domain" description="PPIase cyclophilin-type" evidence="7">
    <location>
        <begin position="17"/>
        <end position="159"/>
    </location>
</feature>
<dbReference type="InterPro" id="IPR002130">
    <property type="entry name" value="Cyclophilin-type_PPIase_dom"/>
</dbReference>
<dbReference type="PROSITE" id="PS00170">
    <property type="entry name" value="CSA_PPIASE_1"/>
    <property type="match status" value="1"/>
</dbReference>
<name>A0A518CYD2_9BACT</name>
<proteinExistence type="inferred from homology"/>
<protein>
    <recommendedName>
        <fullName evidence="5">Peptidyl-prolyl cis-trans isomerase</fullName>
        <shortName evidence="5">PPIase</shortName>
        <ecNumber evidence="5">5.2.1.8</ecNumber>
    </recommendedName>
</protein>
<sequence length="165" mass="17499">MSTDLDNVRVTFATTEGPLTFEFLPGKAPGHVKNFVELAEKGFYDGTVFHRVIPGFMIQGGCPEGTGMGGPGYKIDAEFNDVPHERGVLSMARSQDPNSAGSQFFVCHGTASFLDGQYTAFGRLVEGDDTLDKIATAKTQPGGEGSKPVAPVKVEKVTVERPSAG</sequence>
<dbReference type="InterPro" id="IPR024936">
    <property type="entry name" value="Cyclophilin-type_PPIase"/>
</dbReference>
<dbReference type="PANTHER" id="PTHR45625:SF4">
    <property type="entry name" value="PEPTIDYLPROLYL ISOMERASE DOMAIN AND WD REPEAT-CONTAINING PROTEIN 1"/>
    <property type="match status" value="1"/>
</dbReference>
<dbReference type="AlphaFoldDB" id="A0A518CYD2"/>
<dbReference type="PRINTS" id="PR00153">
    <property type="entry name" value="CSAPPISMRASE"/>
</dbReference>
<comment type="similarity">
    <text evidence="2 5">Belongs to the cyclophilin-type PPIase family.</text>
</comment>
<dbReference type="CDD" id="cd00317">
    <property type="entry name" value="cyclophilin"/>
    <property type="match status" value="1"/>
</dbReference>
<reference evidence="8 9" key="1">
    <citation type="submission" date="2019-02" db="EMBL/GenBank/DDBJ databases">
        <title>Deep-cultivation of Planctomycetes and their phenomic and genomic characterization uncovers novel biology.</title>
        <authorList>
            <person name="Wiegand S."/>
            <person name="Jogler M."/>
            <person name="Boedeker C."/>
            <person name="Pinto D."/>
            <person name="Vollmers J."/>
            <person name="Rivas-Marin E."/>
            <person name="Kohn T."/>
            <person name="Peeters S.H."/>
            <person name="Heuer A."/>
            <person name="Rast P."/>
            <person name="Oberbeckmann S."/>
            <person name="Bunk B."/>
            <person name="Jeske O."/>
            <person name="Meyerdierks A."/>
            <person name="Storesund J.E."/>
            <person name="Kallscheuer N."/>
            <person name="Luecker S."/>
            <person name="Lage O.M."/>
            <person name="Pohl T."/>
            <person name="Merkel B.J."/>
            <person name="Hornburger P."/>
            <person name="Mueller R.-W."/>
            <person name="Bruemmer F."/>
            <person name="Labrenz M."/>
            <person name="Spormann A.M."/>
            <person name="Op den Camp H."/>
            <person name="Overmann J."/>
            <person name="Amann R."/>
            <person name="Jetten M.S.M."/>
            <person name="Mascher T."/>
            <person name="Medema M.H."/>
            <person name="Devos D.P."/>
            <person name="Kaster A.-K."/>
            <person name="Ovreas L."/>
            <person name="Rohde M."/>
            <person name="Galperin M.Y."/>
            <person name="Jogler C."/>
        </authorList>
    </citation>
    <scope>NUCLEOTIDE SEQUENCE [LARGE SCALE GENOMIC DNA]</scope>
    <source>
        <strain evidence="8 9">Pla163</strain>
    </source>
</reference>
<dbReference type="EC" id="5.2.1.8" evidence="5"/>
<dbReference type="RefSeq" id="WP_145185429.1">
    <property type="nucleotide sequence ID" value="NZ_CP036290.1"/>
</dbReference>
<dbReference type="PIRSF" id="PIRSF001467">
    <property type="entry name" value="Peptidylpro_ismrse"/>
    <property type="match status" value="1"/>
</dbReference>
<dbReference type="GO" id="GO:0003755">
    <property type="term" value="F:peptidyl-prolyl cis-trans isomerase activity"/>
    <property type="evidence" value="ECO:0007669"/>
    <property type="project" value="UniProtKB-UniRule"/>
</dbReference>
<dbReference type="GO" id="GO:0006457">
    <property type="term" value="P:protein folding"/>
    <property type="evidence" value="ECO:0007669"/>
    <property type="project" value="InterPro"/>
</dbReference>
<evidence type="ECO:0000313" key="8">
    <source>
        <dbReference type="EMBL" id="QDU84239.1"/>
    </source>
</evidence>
<comment type="catalytic activity">
    <reaction evidence="5">
        <text>[protein]-peptidylproline (omega=180) = [protein]-peptidylproline (omega=0)</text>
        <dbReference type="Rhea" id="RHEA:16237"/>
        <dbReference type="Rhea" id="RHEA-COMP:10747"/>
        <dbReference type="Rhea" id="RHEA-COMP:10748"/>
        <dbReference type="ChEBI" id="CHEBI:83833"/>
        <dbReference type="ChEBI" id="CHEBI:83834"/>
        <dbReference type="EC" id="5.2.1.8"/>
    </reaction>
</comment>
<dbReference type="Gene3D" id="2.40.100.10">
    <property type="entry name" value="Cyclophilin-like"/>
    <property type="match status" value="1"/>
</dbReference>
<dbReference type="InterPro" id="IPR044666">
    <property type="entry name" value="Cyclophilin_A-like"/>
</dbReference>
<evidence type="ECO:0000256" key="6">
    <source>
        <dbReference type="SAM" id="MobiDB-lite"/>
    </source>
</evidence>
<evidence type="ECO:0000259" key="7">
    <source>
        <dbReference type="PROSITE" id="PS50072"/>
    </source>
</evidence>